<reference evidence="1 2" key="1">
    <citation type="submission" date="2011-04" db="EMBL/GenBank/DDBJ databases">
        <title>The Genome Sequence of Dysgonomonas mossii DSM 22836.</title>
        <authorList>
            <consortium name="The Broad Institute Genome Sequencing Platform"/>
            <person name="Earl A."/>
            <person name="Ward D."/>
            <person name="Feldgarden M."/>
            <person name="Gevers D."/>
            <person name="Pudlo N."/>
            <person name="Martens E."/>
            <person name="Allen-Vercoe E."/>
            <person name="Young S.K."/>
            <person name="Zeng Q."/>
            <person name="Gargeya S."/>
            <person name="Fitzgerald M."/>
            <person name="Haas B."/>
            <person name="Abouelleil A."/>
            <person name="Alvarado L."/>
            <person name="Arachchi H.M."/>
            <person name="Berlin A."/>
            <person name="Brown A."/>
            <person name="Chapman S.B."/>
            <person name="Chen Z."/>
            <person name="Dunbar C."/>
            <person name="Freedman E."/>
            <person name="Gearin G."/>
            <person name="Gellesch M."/>
            <person name="Goldberg J."/>
            <person name="Griggs A."/>
            <person name="Gujja S."/>
            <person name="Heiman D."/>
            <person name="Howarth C."/>
            <person name="Larson L."/>
            <person name="Lui A."/>
            <person name="MacDonald P.J.P."/>
            <person name="Mehta T."/>
            <person name="Montmayeur A."/>
            <person name="Murphy C."/>
            <person name="Neiman D."/>
            <person name="Pearson M."/>
            <person name="Priest M."/>
            <person name="Roberts A."/>
            <person name="Saif S."/>
            <person name="Shea T."/>
            <person name="Shenoy N."/>
            <person name="Sisk P."/>
            <person name="Stolte C."/>
            <person name="Sykes S."/>
            <person name="Yandava C."/>
            <person name="Wortman J."/>
            <person name="Nusbaum C."/>
            <person name="Birren B."/>
        </authorList>
    </citation>
    <scope>NUCLEOTIDE SEQUENCE [LARGE SCALE GENOMIC DNA]</scope>
    <source>
        <strain evidence="1 2">DSM 22836</strain>
    </source>
</reference>
<accession>F8X4Q2</accession>
<comment type="caution">
    <text evidence="1">The sequence shown here is derived from an EMBL/GenBank/DDBJ whole genome shotgun (WGS) entry which is preliminary data.</text>
</comment>
<dbReference type="AlphaFoldDB" id="F8X4Q2"/>
<dbReference type="GeneID" id="78083813"/>
<evidence type="ECO:0000313" key="1">
    <source>
        <dbReference type="EMBL" id="EGK05058.1"/>
    </source>
</evidence>
<organism evidence="1 2">
    <name type="scientific">Dysgonomonas mossii DSM 22836</name>
    <dbReference type="NCBI Taxonomy" id="742767"/>
    <lineage>
        <taxon>Bacteria</taxon>
        <taxon>Pseudomonadati</taxon>
        <taxon>Bacteroidota</taxon>
        <taxon>Bacteroidia</taxon>
        <taxon>Bacteroidales</taxon>
        <taxon>Dysgonomonadaceae</taxon>
        <taxon>Dysgonomonas</taxon>
    </lineage>
</organism>
<dbReference type="EMBL" id="ADLW01000019">
    <property type="protein sequence ID" value="EGK05058.1"/>
    <property type="molecule type" value="Genomic_DNA"/>
</dbReference>
<name>F8X4Q2_9BACT</name>
<dbReference type="eggNOG" id="ENOG502ZC4W">
    <property type="taxonomic scope" value="Bacteria"/>
</dbReference>
<dbReference type="STRING" id="742767.HMPREF9456_03211"/>
<dbReference type="RefSeq" id="WP_006844578.1">
    <property type="nucleotide sequence ID" value="NZ_AQWJ01000010.1"/>
</dbReference>
<sequence>MDEIPRMIFQFEKKESNNTIPARLVKKLSGRIGMDEIHEITYLIQSSNKGKQQLYNFIFDEDDTVVTNALWIMTHFSLSENKWLYSKQNEMIDKLLAARHPSHLRLLLHLLYRQPLADPPRVDFLDYCLEEMVAMKEAPGTTTLCMKLAYEMCRMIPELLQEYRVALDMIEASQLPPSLKTTRKNILKATLKGKSLQIY</sequence>
<dbReference type="OrthoDB" id="979487at2"/>
<proteinExistence type="predicted"/>
<dbReference type="HOGENOM" id="CLU_128736_0_0_10"/>
<dbReference type="Proteomes" id="UP000006420">
    <property type="component" value="Unassembled WGS sequence"/>
</dbReference>
<evidence type="ECO:0000313" key="2">
    <source>
        <dbReference type="Proteomes" id="UP000006420"/>
    </source>
</evidence>
<gene>
    <name evidence="1" type="ORF">HMPREF9456_03211</name>
</gene>
<protein>
    <submittedName>
        <fullName evidence="1">Uncharacterized protein</fullName>
    </submittedName>
</protein>
<keyword evidence="2" id="KW-1185">Reference proteome</keyword>